<dbReference type="AlphaFoldDB" id="A0A9D4FN84"/>
<proteinExistence type="predicted"/>
<keyword evidence="3" id="KW-1185">Reference proteome</keyword>
<dbReference type="SMART" id="SM00404">
    <property type="entry name" value="PTPc_motif"/>
    <property type="match status" value="1"/>
</dbReference>
<evidence type="ECO:0000259" key="1">
    <source>
        <dbReference type="PROSITE" id="PS50055"/>
    </source>
</evidence>
<protein>
    <recommendedName>
        <fullName evidence="1">Tyrosine-protein phosphatase domain-containing protein</fullName>
    </recommendedName>
</protein>
<dbReference type="InterPro" id="IPR003595">
    <property type="entry name" value="Tyr_Pase_cat"/>
</dbReference>
<feature type="domain" description="Tyrosine-protein phosphatase" evidence="1">
    <location>
        <begin position="1"/>
        <end position="203"/>
    </location>
</feature>
<dbReference type="Proteomes" id="UP000828390">
    <property type="component" value="Unassembled WGS sequence"/>
</dbReference>
<dbReference type="Pfam" id="PF00102">
    <property type="entry name" value="Y_phosphatase"/>
    <property type="match status" value="1"/>
</dbReference>
<reference evidence="2" key="2">
    <citation type="submission" date="2020-11" db="EMBL/GenBank/DDBJ databases">
        <authorList>
            <person name="McCartney M.A."/>
            <person name="Auch B."/>
            <person name="Kono T."/>
            <person name="Mallez S."/>
            <person name="Becker A."/>
            <person name="Gohl D.M."/>
            <person name="Silverstein K.A.T."/>
            <person name="Koren S."/>
            <person name="Bechman K.B."/>
            <person name="Herman A."/>
            <person name="Abrahante J.E."/>
            <person name="Garbe J."/>
        </authorList>
    </citation>
    <scope>NUCLEOTIDE SEQUENCE</scope>
    <source>
        <strain evidence="2">Duluth1</strain>
        <tissue evidence="2">Whole animal</tissue>
    </source>
</reference>
<gene>
    <name evidence="2" type="ORF">DPMN_155587</name>
</gene>
<dbReference type="GO" id="GO:0004725">
    <property type="term" value="F:protein tyrosine phosphatase activity"/>
    <property type="evidence" value="ECO:0007669"/>
    <property type="project" value="InterPro"/>
</dbReference>
<comment type="caution">
    <text evidence="2">The sequence shown here is derived from an EMBL/GenBank/DDBJ whole genome shotgun (WGS) entry which is preliminary data.</text>
</comment>
<dbReference type="EMBL" id="JAIWYP010000007">
    <property type="protein sequence ID" value="KAH3801925.1"/>
    <property type="molecule type" value="Genomic_DNA"/>
</dbReference>
<reference evidence="2" key="1">
    <citation type="journal article" date="2019" name="bioRxiv">
        <title>The Genome of the Zebra Mussel, Dreissena polymorpha: A Resource for Invasive Species Research.</title>
        <authorList>
            <person name="McCartney M.A."/>
            <person name="Auch B."/>
            <person name="Kono T."/>
            <person name="Mallez S."/>
            <person name="Zhang Y."/>
            <person name="Obille A."/>
            <person name="Becker A."/>
            <person name="Abrahante J.E."/>
            <person name="Garbe J."/>
            <person name="Badalamenti J.P."/>
            <person name="Herman A."/>
            <person name="Mangelson H."/>
            <person name="Liachko I."/>
            <person name="Sullivan S."/>
            <person name="Sone E.D."/>
            <person name="Koren S."/>
            <person name="Silverstein K.A.T."/>
            <person name="Beckman K.B."/>
            <person name="Gohl D.M."/>
        </authorList>
    </citation>
    <scope>NUCLEOTIDE SEQUENCE</scope>
    <source>
        <strain evidence="2">Duluth1</strain>
        <tissue evidence="2">Whole animal</tissue>
    </source>
</reference>
<evidence type="ECO:0000313" key="2">
    <source>
        <dbReference type="EMBL" id="KAH3801925.1"/>
    </source>
</evidence>
<dbReference type="SUPFAM" id="SSF52799">
    <property type="entry name" value="(Phosphotyrosine protein) phosphatases II"/>
    <property type="match status" value="1"/>
</dbReference>
<accession>A0A9D4FN84</accession>
<organism evidence="2 3">
    <name type="scientific">Dreissena polymorpha</name>
    <name type="common">Zebra mussel</name>
    <name type="synonym">Mytilus polymorpha</name>
    <dbReference type="NCBI Taxonomy" id="45954"/>
    <lineage>
        <taxon>Eukaryota</taxon>
        <taxon>Metazoa</taxon>
        <taxon>Spiralia</taxon>
        <taxon>Lophotrochozoa</taxon>
        <taxon>Mollusca</taxon>
        <taxon>Bivalvia</taxon>
        <taxon>Autobranchia</taxon>
        <taxon>Heteroconchia</taxon>
        <taxon>Euheterodonta</taxon>
        <taxon>Imparidentia</taxon>
        <taxon>Neoheterodontei</taxon>
        <taxon>Myida</taxon>
        <taxon>Dreissenoidea</taxon>
        <taxon>Dreissenidae</taxon>
        <taxon>Dreissena</taxon>
    </lineage>
</organism>
<dbReference type="PROSITE" id="PS50055">
    <property type="entry name" value="TYR_PHOSPHATASE_PTP"/>
    <property type="match status" value="1"/>
</dbReference>
<name>A0A9D4FN84_DREPO</name>
<dbReference type="Gene3D" id="3.90.190.10">
    <property type="entry name" value="Protein tyrosine phosphatase superfamily"/>
    <property type="match status" value="1"/>
</dbReference>
<evidence type="ECO:0000313" key="3">
    <source>
        <dbReference type="Proteomes" id="UP000828390"/>
    </source>
</evidence>
<sequence length="213" mass="24684">MAILGHTWLKTFNGKTCMIVLPKPTEKQLAMFWSRLDQLGSITVIDFASDDIELKHILIERTEREQATKGPYVIKEEQQNGFVEITYFMTQETCSGKTIKHFVLSSWKGVDIPTDRKTLLEMIEAVHTWQPEMTDDTPILILDNCGFQKCGVVAVLLNEIYRILQQNGRINILQSVKTMMYGKSLLIRSKMQFQFCYDVILDYVQQKGLYQNF</sequence>
<dbReference type="InterPro" id="IPR029021">
    <property type="entry name" value="Prot-tyrosine_phosphatase-like"/>
</dbReference>
<dbReference type="InterPro" id="IPR000242">
    <property type="entry name" value="PTP_cat"/>
</dbReference>
<dbReference type="SMART" id="SM00194">
    <property type="entry name" value="PTPc"/>
    <property type="match status" value="1"/>
</dbReference>